<dbReference type="VEuPathDB" id="FungiDB:TRICI_000751"/>
<gene>
    <name evidence="1" type="ORF">TRICI_000751</name>
</gene>
<name>A0A642VBF9_9ASCO</name>
<evidence type="ECO:0000313" key="1">
    <source>
        <dbReference type="EMBL" id="KAA8917079.1"/>
    </source>
</evidence>
<reference evidence="1" key="1">
    <citation type="journal article" date="2019" name="G3 (Bethesda)">
        <title>Genome Assemblies of Two Rare Opportunistic Yeast Pathogens: Diutina rugosa (syn. Candida rugosa) and Trichomonascus ciferrii (syn. Candida ciferrii).</title>
        <authorList>
            <person name="Mixao V."/>
            <person name="Saus E."/>
            <person name="Hansen A.P."/>
            <person name="Lass-Florl C."/>
            <person name="Gabaldon T."/>
        </authorList>
    </citation>
    <scope>NUCLEOTIDE SEQUENCE</scope>
    <source>
        <strain evidence="1">CBS 4856</strain>
    </source>
</reference>
<sequence length="80" mass="8695">MDSEFEETKVIQRSQLLFLFVEVSQGHGCERGLALPVVDAQAYDNVPSETNSQNQLRGGGDPFNLDVSSGKTFVVTCGVM</sequence>
<keyword evidence="2" id="KW-1185">Reference proteome</keyword>
<evidence type="ECO:0000313" key="2">
    <source>
        <dbReference type="Proteomes" id="UP000761534"/>
    </source>
</evidence>
<protein>
    <submittedName>
        <fullName evidence="1">Uncharacterized protein</fullName>
    </submittedName>
</protein>
<dbReference type="AlphaFoldDB" id="A0A642VBF9"/>
<accession>A0A642VBF9</accession>
<comment type="caution">
    <text evidence="1">The sequence shown here is derived from an EMBL/GenBank/DDBJ whole genome shotgun (WGS) entry which is preliminary data.</text>
</comment>
<dbReference type="Proteomes" id="UP000761534">
    <property type="component" value="Unassembled WGS sequence"/>
</dbReference>
<organism evidence="1 2">
    <name type="scientific">Trichomonascus ciferrii</name>
    <dbReference type="NCBI Taxonomy" id="44093"/>
    <lineage>
        <taxon>Eukaryota</taxon>
        <taxon>Fungi</taxon>
        <taxon>Dikarya</taxon>
        <taxon>Ascomycota</taxon>
        <taxon>Saccharomycotina</taxon>
        <taxon>Dipodascomycetes</taxon>
        <taxon>Dipodascales</taxon>
        <taxon>Trichomonascaceae</taxon>
        <taxon>Trichomonascus</taxon>
        <taxon>Trichomonascus ciferrii complex</taxon>
    </lineage>
</organism>
<proteinExistence type="predicted"/>
<dbReference type="EMBL" id="SWFS01000066">
    <property type="protein sequence ID" value="KAA8917079.1"/>
    <property type="molecule type" value="Genomic_DNA"/>
</dbReference>